<feature type="domain" description="Luciferase-like" evidence="3">
    <location>
        <begin position="31"/>
        <end position="328"/>
    </location>
</feature>
<dbReference type="InterPro" id="IPR036661">
    <property type="entry name" value="Luciferase-like_sf"/>
</dbReference>
<dbReference type="PANTHER" id="PTHR30137:SF8">
    <property type="entry name" value="BLR5498 PROTEIN"/>
    <property type="match status" value="1"/>
</dbReference>
<sequence length="367" mass="40800">MKASLFAQMGYTERHKFPATWPVPPSYHDPAVTMQSYEDGMEECVLAEAMGFDWISCSEHHYSGNRLTPNPAVMAAAISQRCKTVRIALLGQLLQHHNPVRAAEEIGMLDNLTGGRVIMAFLRGIPSEDLPYSMNPAEGRARLFEGMDLLLKALTEPQPFAWEGRYYHFRTVSVCPRPVQQPLPPVIVATRSDDAVQYAASHRLGLAVSYDPVEQMAGVVEKYLAWCDTAGWQPTPDQIVYRASILLAETDQHAHQRAEELKASGLGERGLELRPSITRAVAAARNGQTFDPRHQVQPSPATAQVRREPITLLGGPDTVVQQLRAFHDQCNVGVVDLGFQHTGTHHQEVIRAIELFGRKVLPRIKAF</sequence>
<dbReference type="InterPro" id="IPR011251">
    <property type="entry name" value="Luciferase-like_dom"/>
</dbReference>
<dbReference type="SUPFAM" id="SSF51679">
    <property type="entry name" value="Bacterial luciferase-like"/>
    <property type="match status" value="1"/>
</dbReference>
<accession>A0A938B443</accession>
<dbReference type="AlphaFoldDB" id="A0A938B443"/>
<dbReference type="InterPro" id="IPR050766">
    <property type="entry name" value="Bact_Lucif_Oxidored"/>
</dbReference>
<evidence type="ECO:0000259" key="3">
    <source>
        <dbReference type="Pfam" id="PF00296"/>
    </source>
</evidence>
<dbReference type="PANTHER" id="PTHR30137">
    <property type="entry name" value="LUCIFERASE-LIKE MONOOXYGENASE"/>
    <property type="match status" value="1"/>
</dbReference>
<proteinExistence type="predicted"/>
<keyword evidence="2" id="KW-0503">Monooxygenase</keyword>
<protein>
    <submittedName>
        <fullName evidence="4">LLM class flavin-dependent oxidoreductase</fullName>
    </submittedName>
</protein>
<evidence type="ECO:0000313" key="4">
    <source>
        <dbReference type="EMBL" id="MBM3224398.1"/>
    </source>
</evidence>
<reference evidence="4" key="1">
    <citation type="submission" date="2019-03" db="EMBL/GenBank/DDBJ databases">
        <title>Lake Tanganyika Metagenome-Assembled Genomes (MAGs).</title>
        <authorList>
            <person name="Tran P."/>
        </authorList>
    </citation>
    <scope>NUCLEOTIDE SEQUENCE</scope>
    <source>
        <strain evidence="4">K_DeepCast_65m_m2_066</strain>
    </source>
</reference>
<keyword evidence="1" id="KW-0560">Oxidoreductase</keyword>
<gene>
    <name evidence="4" type="ORF">FJZ47_11425</name>
</gene>
<evidence type="ECO:0000313" key="5">
    <source>
        <dbReference type="Proteomes" id="UP000712673"/>
    </source>
</evidence>
<organism evidence="4 5">
    <name type="scientific">Tectimicrobiota bacterium</name>
    <dbReference type="NCBI Taxonomy" id="2528274"/>
    <lineage>
        <taxon>Bacteria</taxon>
        <taxon>Pseudomonadati</taxon>
        <taxon>Nitrospinota/Tectimicrobiota group</taxon>
        <taxon>Candidatus Tectimicrobiota</taxon>
    </lineage>
</organism>
<dbReference type="Gene3D" id="3.20.20.30">
    <property type="entry name" value="Luciferase-like domain"/>
    <property type="match status" value="1"/>
</dbReference>
<comment type="caution">
    <text evidence="4">The sequence shown here is derived from an EMBL/GenBank/DDBJ whole genome shotgun (WGS) entry which is preliminary data.</text>
</comment>
<name>A0A938B443_UNCTE</name>
<dbReference type="GO" id="GO:0016705">
    <property type="term" value="F:oxidoreductase activity, acting on paired donors, with incorporation or reduction of molecular oxygen"/>
    <property type="evidence" value="ECO:0007669"/>
    <property type="project" value="InterPro"/>
</dbReference>
<dbReference type="Pfam" id="PF00296">
    <property type="entry name" value="Bac_luciferase"/>
    <property type="match status" value="1"/>
</dbReference>
<dbReference type="GO" id="GO:0004497">
    <property type="term" value="F:monooxygenase activity"/>
    <property type="evidence" value="ECO:0007669"/>
    <property type="project" value="UniProtKB-KW"/>
</dbReference>
<dbReference type="Proteomes" id="UP000712673">
    <property type="component" value="Unassembled WGS sequence"/>
</dbReference>
<evidence type="ECO:0000256" key="2">
    <source>
        <dbReference type="ARBA" id="ARBA00023033"/>
    </source>
</evidence>
<dbReference type="GO" id="GO:0005829">
    <property type="term" value="C:cytosol"/>
    <property type="evidence" value="ECO:0007669"/>
    <property type="project" value="TreeGrafter"/>
</dbReference>
<dbReference type="EMBL" id="VGLS01000315">
    <property type="protein sequence ID" value="MBM3224398.1"/>
    <property type="molecule type" value="Genomic_DNA"/>
</dbReference>
<evidence type="ECO:0000256" key="1">
    <source>
        <dbReference type="ARBA" id="ARBA00023002"/>
    </source>
</evidence>